<keyword evidence="6" id="KW-1185">Reference proteome</keyword>
<dbReference type="Pfam" id="PF01315">
    <property type="entry name" value="Ald_Xan_dh_C"/>
    <property type="match status" value="1"/>
</dbReference>
<dbReference type="FunFam" id="3.30.365.10:FF:000001">
    <property type="entry name" value="Xanthine dehydrogenase oxidase"/>
    <property type="match status" value="1"/>
</dbReference>
<dbReference type="GO" id="GO:0005506">
    <property type="term" value="F:iron ion binding"/>
    <property type="evidence" value="ECO:0007669"/>
    <property type="project" value="InterPro"/>
</dbReference>
<dbReference type="OrthoDB" id="57164at2157"/>
<dbReference type="InterPro" id="IPR046867">
    <property type="entry name" value="AldOxase/xan_DH_MoCoBD2"/>
</dbReference>
<feature type="domain" description="Aldehyde oxidase/xanthine dehydrogenase a/b hammerhead" evidence="4">
    <location>
        <begin position="31"/>
        <end position="156"/>
    </location>
</feature>
<dbReference type="Pfam" id="PF02738">
    <property type="entry name" value="MoCoBD_1"/>
    <property type="match status" value="1"/>
</dbReference>
<dbReference type="Proteomes" id="UP000236584">
    <property type="component" value="Chromosome"/>
</dbReference>
<name>A0A2I8VLJ6_9EURY</name>
<dbReference type="Gene3D" id="3.90.1170.50">
    <property type="entry name" value="Aldehyde oxidase/xanthine dehydrogenase, a/b hammerhead"/>
    <property type="match status" value="1"/>
</dbReference>
<dbReference type="EMBL" id="CP026309">
    <property type="protein sequence ID" value="AUV82788.1"/>
    <property type="molecule type" value="Genomic_DNA"/>
</dbReference>
<evidence type="ECO:0000256" key="2">
    <source>
        <dbReference type="ARBA" id="ARBA00023002"/>
    </source>
</evidence>
<dbReference type="RefSeq" id="WP_103426477.1">
    <property type="nucleotide sequence ID" value="NZ_CP026309.1"/>
</dbReference>
<keyword evidence="1" id="KW-0500">Molybdenum</keyword>
<dbReference type="SMART" id="SM01008">
    <property type="entry name" value="Ald_Xan_dh_C"/>
    <property type="match status" value="1"/>
</dbReference>
<dbReference type="PANTHER" id="PTHR11908">
    <property type="entry name" value="XANTHINE DEHYDROGENASE"/>
    <property type="match status" value="1"/>
</dbReference>
<keyword evidence="2" id="KW-0560">Oxidoreductase</keyword>
<protein>
    <submittedName>
        <fullName evidence="5">Carbon monoxide dehydrogenase</fullName>
    </submittedName>
</protein>
<organism evidence="5 6">
    <name type="scientific">Salinigranum rubrum</name>
    <dbReference type="NCBI Taxonomy" id="755307"/>
    <lineage>
        <taxon>Archaea</taxon>
        <taxon>Methanobacteriati</taxon>
        <taxon>Methanobacteriota</taxon>
        <taxon>Stenosarchaea group</taxon>
        <taxon>Halobacteria</taxon>
        <taxon>Halobacteriales</taxon>
        <taxon>Haloferacaceae</taxon>
        <taxon>Salinigranum</taxon>
    </lineage>
</organism>
<dbReference type="Pfam" id="PF20256">
    <property type="entry name" value="MoCoBD_2"/>
    <property type="match status" value="1"/>
</dbReference>
<gene>
    <name evidence="5" type="ORF">C2R22_15020</name>
</gene>
<dbReference type="GO" id="GO:0016491">
    <property type="term" value="F:oxidoreductase activity"/>
    <property type="evidence" value="ECO:0007669"/>
    <property type="project" value="UniProtKB-KW"/>
</dbReference>
<dbReference type="Gene3D" id="3.30.365.10">
    <property type="entry name" value="Aldehyde oxidase/xanthine dehydrogenase, molybdopterin binding domain"/>
    <property type="match status" value="4"/>
</dbReference>
<dbReference type="AlphaFoldDB" id="A0A2I8VLJ6"/>
<dbReference type="InterPro" id="IPR016208">
    <property type="entry name" value="Ald_Oxase/xanthine_DH-like"/>
</dbReference>
<dbReference type="InterPro" id="IPR000674">
    <property type="entry name" value="Ald_Oxase/Xan_DH_a/b"/>
</dbReference>
<proteinExistence type="predicted"/>
<reference evidence="5 6" key="1">
    <citation type="submission" date="2018-01" db="EMBL/GenBank/DDBJ databases">
        <title>Complete genome sequence of Salinigranum rubrum GX10T, an extremely halophilic archaeon isolated from a marine solar saltern.</title>
        <authorList>
            <person name="Han S."/>
        </authorList>
    </citation>
    <scope>NUCLEOTIDE SEQUENCE [LARGE SCALE GENOMIC DNA]</scope>
    <source>
        <strain evidence="5 6">GX10</strain>
    </source>
</reference>
<evidence type="ECO:0000256" key="3">
    <source>
        <dbReference type="SAM" id="MobiDB-lite"/>
    </source>
</evidence>
<dbReference type="SUPFAM" id="SSF56003">
    <property type="entry name" value="Molybdenum cofactor-binding domain"/>
    <property type="match status" value="1"/>
</dbReference>
<evidence type="ECO:0000256" key="1">
    <source>
        <dbReference type="ARBA" id="ARBA00022505"/>
    </source>
</evidence>
<evidence type="ECO:0000313" key="5">
    <source>
        <dbReference type="EMBL" id="AUV82788.1"/>
    </source>
</evidence>
<evidence type="ECO:0000259" key="4">
    <source>
        <dbReference type="SMART" id="SM01008"/>
    </source>
</evidence>
<dbReference type="KEGG" id="srub:C2R22_15020"/>
<sequence>MPPGTVEGGALVPSELLGAAIQRREDPHLITGDAEYTDDLSYPGEVHLALLGSQYGHATVDSVDVSEAAAMEGVLDTVTWADVESSDAPGYMRTENPTGGSAESDSETDAAVPPHPLLADGKVTYQGQPVAAVVAEDRYTARDAVDAIDVDYGRLDALVDPKAAMTDDAPTIHDGAPRNLAFTWDTGDQAAAEAALDAADTVVELDLEINRVSPTAMEPRAAVAQYRASDGELFVEMSTQNPHQVQADLSETLGLPDHRIRVRPPDVGGGFGAKLFPYTGHLLAAWCAMRLERPVKWVATRTEDFLSMIHARHHIVHATAGVDDDGTLRGFHVETTAPVGAYLVPGGSGVPTNLGVMANGQYVVPGAYVHTTGVFTNTAPLSAYRGAGRPEATYFTERLMDTVAHELDMDPAEFRRRNFVPPDAFPYETGLGRTYDSGDYEKTLDRALDAVDYDAFRERQSRAREEGRYLGLGLSCYVEACGAAPGRTETGIVHVKPSGRVVVRVGTAEIGTGHRTAYTQIVAGALGVPFEDVEIHEGDTAAVSEGHGTSGSRAMPVGGSALAESAEKVLEKARRIAGHRLEVAEADLEFEDGTFSVRGAPNRSISLAEVAEIAYGGTAELPQGMEPGLDATTYFDPPNYTFPFGTHVAVVAVDPDAGEVELERYVAIDDVGTQINPKLVEGQIHGGVAQGLGQALQEEAVYDDQGNLVTGSLQSYAMPKAGQLIDIEWDSTVTPCPHNPLGVKGVGEAGAIAAPPAVVNAVVDALQPFGVDTVDMPLTSERIWRAVTDAEE</sequence>
<dbReference type="InterPro" id="IPR036856">
    <property type="entry name" value="Ald_Oxase/Xan_DH_a/b_sf"/>
</dbReference>
<dbReference type="InterPro" id="IPR037165">
    <property type="entry name" value="AldOxase/xan_DH_Mopterin-bd_sf"/>
</dbReference>
<dbReference type="SUPFAM" id="SSF54665">
    <property type="entry name" value="CO dehydrogenase molybdoprotein N-domain-like"/>
    <property type="match status" value="1"/>
</dbReference>
<dbReference type="InterPro" id="IPR008274">
    <property type="entry name" value="AldOxase/xan_DH_MoCoBD1"/>
</dbReference>
<feature type="region of interest" description="Disordered" evidence="3">
    <location>
        <begin position="86"/>
        <end position="114"/>
    </location>
</feature>
<accession>A0A2I8VLJ6</accession>
<dbReference type="GeneID" id="35593430"/>
<dbReference type="PANTHER" id="PTHR11908:SF132">
    <property type="entry name" value="ALDEHYDE OXIDASE 1-RELATED"/>
    <property type="match status" value="1"/>
</dbReference>
<evidence type="ECO:0000313" key="6">
    <source>
        <dbReference type="Proteomes" id="UP000236584"/>
    </source>
</evidence>